<evidence type="ECO:0000313" key="1">
    <source>
        <dbReference type="EMBL" id="KXG21155.1"/>
    </source>
</evidence>
<dbReference type="AlphaFoldDB" id="A0A1B6P691"/>
<dbReference type="InParanoid" id="A0A1B6P691"/>
<gene>
    <name evidence="1" type="ORF">SORBI_3009G022600</name>
</gene>
<name>A0A1B6P691_SORBI</name>
<accession>A0A1B6P691</accession>
<reference evidence="2" key="2">
    <citation type="journal article" date="2018" name="Plant J.">
        <title>The Sorghum bicolor reference genome: improved assembly, gene annotations, a transcriptome atlas, and signatures of genome organization.</title>
        <authorList>
            <person name="McCormick R.F."/>
            <person name="Truong S.K."/>
            <person name="Sreedasyam A."/>
            <person name="Jenkins J."/>
            <person name="Shu S."/>
            <person name="Sims D."/>
            <person name="Kennedy M."/>
            <person name="Amirebrahimi M."/>
            <person name="Weers B.D."/>
            <person name="McKinley B."/>
            <person name="Mattison A."/>
            <person name="Morishige D.T."/>
            <person name="Grimwood J."/>
            <person name="Schmutz J."/>
            <person name="Mullet J.E."/>
        </authorList>
    </citation>
    <scope>NUCLEOTIDE SEQUENCE [LARGE SCALE GENOMIC DNA]</scope>
    <source>
        <strain evidence="2">cv. BTx623</strain>
    </source>
</reference>
<protein>
    <submittedName>
        <fullName evidence="1">Uncharacterized protein</fullName>
    </submittedName>
</protein>
<dbReference type="Proteomes" id="UP000000768">
    <property type="component" value="Chromosome 9"/>
</dbReference>
<keyword evidence="2" id="KW-1185">Reference proteome</keyword>
<dbReference type="EMBL" id="CM000768">
    <property type="protein sequence ID" value="KXG21155.1"/>
    <property type="molecule type" value="Genomic_DNA"/>
</dbReference>
<organism evidence="1 2">
    <name type="scientific">Sorghum bicolor</name>
    <name type="common">Sorghum</name>
    <name type="synonym">Sorghum vulgare</name>
    <dbReference type="NCBI Taxonomy" id="4558"/>
    <lineage>
        <taxon>Eukaryota</taxon>
        <taxon>Viridiplantae</taxon>
        <taxon>Streptophyta</taxon>
        <taxon>Embryophyta</taxon>
        <taxon>Tracheophyta</taxon>
        <taxon>Spermatophyta</taxon>
        <taxon>Magnoliopsida</taxon>
        <taxon>Liliopsida</taxon>
        <taxon>Poales</taxon>
        <taxon>Poaceae</taxon>
        <taxon>PACMAD clade</taxon>
        <taxon>Panicoideae</taxon>
        <taxon>Andropogonodae</taxon>
        <taxon>Andropogoneae</taxon>
        <taxon>Sorghinae</taxon>
        <taxon>Sorghum</taxon>
    </lineage>
</organism>
<evidence type="ECO:0000313" key="2">
    <source>
        <dbReference type="Proteomes" id="UP000000768"/>
    </source>
</evidence>
<sequence>MLRMHVAGNMHVRMIFDVGLSRLRMRPATKIQLSMKTVSSYTYVCDDDSLMWYHFHFEVPNNLTAVWKLEIGWLAVLCARLEGRPSQLVVVELGLI</sequence>
<dbReference type="Gramene" id="KXG21155">
    <property type="protein sequence ID" value="KXG21155"/>
    <property type="gene ID" value="SORBI_3009G022600"/>
</dbReference>
<reference evidence="1 2" key="1">
    <citation type="journal article" date="2009" name="Nature">
        <title>The Sorghum bicolor genome and the diversification of grasses.</title>
        <authorList>
            <person name="Paterson A.H."/>
            <person name="Bowers J.E."/>
            <person name="Bruggmann R."/>
            <person name="Dubchak I."/>
            <person name="Grimwood J."/>
            <person name="Gundlach H."/>
            <person name="Haberer G."/>
            <person name="Hellsten U."/>
            <person name="Mitros T."/>
            <person name="Poliakov A."/>
            <person name="Schmutz J."/>
            <person name="Spannagl M."/>
            <person name="Tang H."/>
            <person name="Wang X."/>
            <person name="Wicker T."/>
            <person name="Bharti A.K."/>
            <person name="Chapman J."/>
            <person name="Feltus F.A."/>
            <person name="Gowik U."/>
            <person name="Grigoriev I.V."/>
            <person name="Lyons E."/>
            <person name="Maher C.A."/>
            <person name="Martis M."/>
            <person name="Narechania A."/>
            <person name="Otillar R.P."/>
            <person name="Penning B.W."/>
            <person name="Salamov A.A."/>
            <person name="Wang Y."/>
            <person name="Zhang L."/>
            <person name="Carpita N.C."/>
            <person name="Freeling M."/>
            <person name="Gingle A.R."/>
            <person name="Hash C.T."/>
            <person name="Keller B."/>
            <person name="Klein P."/>
            <person name="Kresovich S."/>
            <person name="McCann M.C."/>
            <person name="Ming R."/>
            <person name="Peterson D.G."/>
            <person name="Mehboob-ur-Rahman"/>
            <person name="Ware D."/>
            <person name="Westhoff P."/>
            <person name="Mayer K.F."/>
            <person name="Messing J."/>
            <person name="Rokhsar D.S."/>
        </authorList>
    </citation>
    <scope>NUCLEOTIDE SEQUENCE [LARGE SCALE GENOMIC DNA]</scope>
    <source>
        <strain evidence="2">cv. BTx623</strain>
    </source>
</reference>
<proteinExistence type="predicted"/>